<keyword evidence="5" id="KW-1185">Reference proteome</keyword>
<reference evidence="4 5" key="1">
    <citation type="submission" date="2019-06" db="EMBL/GenBank/DDBJ databases">
        <title>Draft genome sequence of the filamentous fungus Phialemoniopsis curvata isolated from diesel fuel.</title>
        <authorList>
            <person name="Varaljay V.A."/>
            <person name="Lyon W.J."/>
            <person name="Crouch A.L."/>
            <person name="Drake C.E."/>
            <person name="Hollomon J.M."/>
            <person name="Nadeau L.J."/>
            <person name="Nunn H.S."/>
            <person name="Stevenson B.S."/>
            <person name="Bojanowski C.L."/>
            <person name="Crookes-Goodson W.J."/>
        </authorList>
    </citation>
    <scope>NUCLEOTIDE SEQUENCE [LARGE SCALE GENOMIC DNA]</scope>
    <source>
        <strain evidence="4 5">D216</strain>
    </source>
</reference>
<keyword evidence="3" id="KW-0812">Transmembrane</keyword>
<evidence type="ECO:0000313" key="5">
    <source>
        <dbReference type="Proteomes" id="UP000319257"/>
    </source>
</evidence>
<dbReference type="OrthoDB" id="623670at2759"/>
<protein>
    <recommendedName>
        <fullName evidence="6">RlpA-like protein double-psi beta-barrel domain-containing protein</fullName>
    </recommendedName>
</protein>
<keyword evidence="3" id="KW-1133">Transmembrane helix</keyword>
<dbReference type="PANTHER" id="PTHR31836:SF28">
    <property type="entry name" value="SRCR DOMAIN-CONTAINING PROTEIN-RELATED"/>
    <property type="match status" value="1"/>
</dbReference>
<dbReference type="InterPro" id="IPR051477">
    <property type="entry name" value="Expansin_CellWall"/>
</dbReference>
<dbReference type="InterPro" id="IPR036908">
    <property type="entry name" value="RlpA-like_sf"/>
</dbReference>
<proteinExistence type="predicted"/>
<comment type="caution">
    <text evidence="4">The sequence shown here is derived from an EMBL/GenBank/DDBJ whole genome shotgun (WGS) entry which is preliminary data.</text>
</comment>
<dbReference type="STRING" id="1093900.A0A507ARZ1"/>
<dbReference type="AlphaFoldDB" id="A0A507ARZ1"/>
<keyword evidence="1" id="KW-0732">Signal</keyword>
<evidence type="ECO:0000256" key="1">
    <source>
        <dbReference type="ARBA" id="ARBA00022729"/>
    </source>
</evidence>
<evidence type="ECO:0000256" key="2">
    <source>
        <dbReference type="SAM" id="MobiDB-lite"/>
    </source>
</evidence>
<accession>A0A507ARZ1</accession>
<feature type="region of interest" description="Disordered" evidence="2">
    <location>
        <begin position="1"/>
        <end position="28"/>
    </location>
</feature>
<dbReference type="PANTHER" id="PTHR31836">
    <property type="match status" value="1"/>
</dbReference>
<evidence type="ECO:0000256" key="3">
    <source>
        <dbReference type="SAM" id="Phobius"/>
    </source>
</evidence>
<feature type="transmembrane region" description="Helical" evidence="3">
    <location>
        <begin position="78"/>
        <end position="102"/>
    </location>
</feature>
<dbReference type="RefSeq" id="XP_030995276.1">
    <property type="nucleotide sequence ID" value="XM_031140625.1"/>
</dbReference>
<dbReference type="EMBL" id="SKBQ01000033">
    <property type="protein sequence ID" value="TPX13565.1"/>
    <property type="molecule type" value="Genomic_DNA"/>
</dbReference>
<sequence length="230" mass="24464">MAEQHSLPRKPLPTHTLDWETSKPRPSSTSFLARILPRRGKTPAVATTAATTSSRTSYLDRVLPPHKRYLNSRLSRRAFLALLAALAFLLLLALILGLALGLRNRGSSQPLPLPGTGITSTGDLTYYDPGLGACGATNFVNESIVAVSHTLFDAAAGQAGSGSNPNANPLCGKVIRISSRAAAGANRSVDVTVRDRCTGCAVADLDVTESVFDRLAQRAEGRVKCSWVWV</sequence>
<dbReference type="Proteomes" id="UP000319257">
    <property type="component" value="Unassembled WGS sequence"/>
</dbReference>
<keyword evidence="3" id="KW-0472">Membrane</keyword>
<dbReference type="SUPFAM" id="SSF50685">
    <property type="entry name" value="Barwin-like endoglucanases"/>
    <property type="match status" value="1"/>
</dbReference>
<evidence type="ECO:0000313" key="4">
    <source>
        <dbReference type="EMBL" id="TPX13565.1"/>
    </source>
</evidence>
<dbReference type="GeneID" id="41973483"/>
<name>A0A507ARZ1_9PEZI</name>
<gene>
    <name evidence="4" type="ORF">E0L32_006036</name>
</gene>
<dbReference type="Gene3D" id="2.40.40.10">
    <property type="entry name" value="RlpA-like domain"/>
    <property type="match status" value="1"/>
</dbReference>
<dbReference type="CDD" id="cd22191">
    <property type="entry name" value="DPBB_RlpA_EXP_N-like"/>
    <property type="match status" value="1"/>
</dbReference>
<dbReference type="InParanoid" id="A0A507ARZ1"/>
<evidence type="ECO:0008006" key="6">
    <source>
        <dbReference type="Google" id="ProtNLM"/>
    </source>
</evidence>
<organism evidence="4 5">
    <name type="scientific">Thyridium curvatum</name>
    <dbReference type="NCBI Taxonomy" id="1093900"/>
    <lineage>
        <taxon>Eukaryota</taxon>
        <taxon>Fungi</taxon>
        <taxon>Dikarya</taxon>
        <taxon>Ascomycota</taxon>
        <taxon>Pezizomycotina</taxon>
        <taxon>Sordariomycetes</taxon>
        <taxon>Sordariomycetidae</taxon>
        <taxon>Thyridiales</taxon>
        <taxon>Thyridiaceae</taxon>
        <taxon>Thyridium</taxon>
    </lineage>
</organism>